<dbReference type="SUPFAM" id="SSF56784">
    <property type="entry name" value="HAD-like"/>
    <property type="match status" value="1"/>
</dbReference>
<dbReference type="NCBIfam" id="TIGR01549">
    <property type="entry name" value="HAD-SF-IA-v1"/>
    <property type="match status" value="1"/>
</dbReference>
<organism evidence="1 2">
    <name type="scientific">Candidatus Enterococcus moelleringii</name>
    <dbReference type="NCBI Taxonomy" id="2815325"/>
    <lineage>
        <taxon>Bacteria</taxon>
        <taxon>Bacillati</taxon>
        <taxon>Bacillota</taxon>
        <taxon>Bacilli</taxon>
        <taxon>Lactobacillales</taxon>
        <taxon>Enterococcaceae</taxon>
        <taxon>Enterococcus</taxon>
    </lineage>
</organism>
<protein>
    <submittedName>
        <fullName evidence="1">HAD family phosphatase</fullName>
    </submittedName>
</protein>
<sequence>MIKALIFDFDGTMIDSEWLFFESVNSYLAKNFKYRIPFEDFQKGIGSSADGTFYERISLAVGKQINTAELDEWIIQDQKRNYGAACLRDGIQDLLEKAHEQQWKIGVVSNSQLKELAFYFDRHPAVNEKIDVFVTIDDVKLGKPDPEGYQQCLEHLGVESSEAVAIEDSPLGAKAAVAANILTYAYPNVFTEGMDFPQPVKKFEQVNELFE</sequence>
<comment type="caution">
    <text evidence="1">The sequence shown here is derived from an EMBL/GenBank/DDBJ whole genome shotgun (WGS) entry which is preliminary data.</text>
</comment>
<dbReference type="InterPro" id="IPR036412">
    <property type="entry name" value="HAD-like_sf"/>
</dbReference>
<gene>
    <name evidence="1" type="ORF">JZO70_21650</name>
</gene>
<evidence type="ECO:0000313" key="1">
    <source>
        <dbReference type="EMBL" id="MBO1308792.1"/>
    </source>
</evidence>
<dbReference type="InterPro" id="IPR023214">
    <property type="entry name" value="HAD_sf"/>
</dbReference>
<dbReference type="Proteomes" id="UP000664601">
    <property type="component" value="Unassembled WGS sequence"/>
</dbReference>
<dbReference type="InterPro" id="IPR041492">
    <property type="entry name" value="HAD_2"/>
</dbReference>
<dbReference type="NCBIfam" id="TIGR01509">
    <property type="entry name" value="HAD-SF-IA-v3"/>
    <property type="match status" value="1"/>
</dbReference>
<dbReference type="InterPro" id="IPR050155">
    <property type="entry name" value="HAD-like_hydrolase_sf"/>
</dbReference>
<accession>A0ABS3LGM9</accession>
<dbReference type="RefSeq" id="WP_207675782.1">
    <property type="nucleotide sequence ID" value="NZ_JAFREM010000042.1"/>
</dbReference>
<keyword evidence="2" id="KW-1185">Reference proteome</keyword>
<dbReference type="PANTHER" id="PTHR43434">
    <property type="entry name" value="PHOSPHOGLYCOLATE PHOSPHATASE"/>
    <property type="match status" value="1"/>
</dbReference>
<dbReference type="InterPro" id="IPR006439">
    <property type="entry name" value="HAD-SF_hydro_IA"/>
</dbReference>
<dbReference type="CDD" id="cd07505">
    <property type="entry name" value="HAD_BPGM-like"/>
    <property type="match status" value="1"/>
</dbReference>
<dbReference type="InterPro" id="IPR023198">
    <property type="entry name" value="PGP-like_dom2"/>
</dbReference>
<proteinExistence type="predicted"/>
<dbReference type="Pfam" id="PF13419">
    <property type="entry name" value="HAD_2"/>
    <property type="match status" value="1"/>
</dbReference>
<dbReference type="Gene3D" id="1.10.150.240">
    <property type="entry name" value="Putative phosphatase, domain 2"/>
    <property type="match status" value="1"/>
</dbReference>
<dbReference type="SFLD" id="SFLDS00003">
    <property type="entry name" value="Haloacid_Dehalogenase"/>
    <property type="match status" value="1"/>
</dbReference>
<name>A0ABS3LGM9_9ENTE</name>
<dbReference type="EMBL" id="JAFREM010000042">
    <property type="protein sequence ID" value="MBO1308792.1"/>
    <property type="molecule type" value="Genomic_DNA"/>
</dbReference>
<reference evidence="1 2" key="1">
    <citation type="submission" date="2021-03" db="EMBL/GenBank/DDBJ databases">
        <title>Enterococcal diversity collection.</title>
        <authorList>
            <person name="Gilmore M.S."/>
            <person name="Schwartzman J."/>
            <person name="Van Tyne D."/>
            <person name="Martin M."/>
            <person name="Earl A.M."/>
            <person name="Manson A.L."/>
            <person name="Straub T."/>
            <person name="Salamzade R."/>
            <person name="Saavedra J."/>
            <person name="Lebreton F."/>
            <person name="Prichula J."/>
            <person name="Schaufler K."/>
            <person name="Gaca A."/>
            <person name="Sgardioli B."/>
            <person name="Wagenaar J."/>
            <person name="Strong T."/>
        </authorList>
    </citation>
    <scope>NUCLEOTIDE SEQUENCE [LARGE SCALE GENOMIC DNA]</scope>
    <source>
        <strain evidence="1 2">669A</strain>
    </source>
</reference>
<dbReference type="SFLD" id="SFLDG01129">
    <property type="entry name" value="C1.5:_HAD__Beta-PGM__Phosphata"/>
    <property type="match status" value="1"/>
</dbReference>
<dbReference type="PANTHER" id="PTHR43434:SF1">
    <property type="entry name" value="PHOSPHOGLYCOLATE PHOSPHATASE"/>
    <property type="match status" value="1"/>
</dbReference>
<evidence type="ECO:0000313" key="2">
    <source>
        <dbReference type="Proteomes" id="UP000664601"/>
    </source>
</evidence>
<dbReference type="Gene3D" id="3.40.50.1000">
    <property type="entry name" value="HAD superfamily/HAD-like"/>
    <property type="match status" value="1"/>
</dbReference>